<dbReference type="GO" id="GO:0005829">
    <property type="term" value="C:cytosol"/>
    <property type="evidence" value="ECO:0007669"/>
    <property type="project" value="TreeGrafter"/>
</dbReference>
<comment type="caution">
    <text evidence="4">The sequence shown here is derived from an EMBL/GenBank/DDBJ whole genome shotgun (WGS) entry which is preliminary data.</text>
</comment>
<comment type="catalytic activity">
    <reaction evidence="3">
        <text>uridine + phosphate = alpha-D-ribose 1-phosphate + uracil</text>
        <dbReference type="Rhea" id="RHEA:24388"/>
        <dbReference type="ChEBI" id="CHEBI:16704"/>
        <dbReference type="ChEBI" id="CHEBI:17568"/>
        <dbReference type="ChEBI" id="CHEBI:43474"/>
        <dbReference type="ChEBI" id="CHEBI:57720"/>
        <dbReference type="EC" id="2.4.2.2"/>
    </reaction>
</comment>
<evidence type="ECO:0000256" key="2">
    <source>
        <dbReference type="ARBA" id="ARBA00022679"/>
    </source>
</evidence>
<evidence type="ECO:0000313" key="5">
    <source>
        <dbReference type="Proteomes" id="UP000094936"/>
    </source>
</evidence>
<keyword evidence="1 3" id="KW-0328">Glycosyltransferase</keyword>
<dbReference type="STRING" id="1080227.A8L45_18375"/>
<dbReference type="GO" id="GO:0009032">
    <property type="term" value="F:thymidine phosphorylase activity"/>
    <property type="evidence" value="ECO:0007669"/>
    <property type="project" value="RHEA"/>
</dbReference>
<evidence type="ECO:0000313" key="4">
    <source>
        <dbReference type="EMBL" id="ODA31002.1"/>
    </source>
</evidence>
<evidence type="ECO:0000256" key="1">
    <source>
        <dbReference type="ARBA" id="ARBA00022676"/>
    </source>
</evidence>
<sequence>MNVNEYFDGKVKSIGFETSGQRSSVGVMTPGEYRFDTAAPEKMTVVAGEMVVKLPGNIEWQTFSAGDSFDVPGTSAFDIKVSDSVAYLCDYL</sequence>
<keyword evidence="2 3" id="KW-0808">Transferase</keyword>
<comment type="catalytic activity">
    <reaction evidence="3">
        <text>cytidine + phosphate = cytosine + alpha-D-ribose 1-phosphate</text>
        <dbReference type="Rhea" id="RHEA:52540"/>
        <dbReference type="ChEBI" id="CHEBI:16040"/>
        <dbReference type="ChEBI" id="CHEBI:17562"/>
        <dbReference type="ChEBI" id="CHEBI:43474"/>
        <dbReference type="ChEBI" id="CHEBI:57720"/>
        <dbReference type="EC" id="2.4.2.2"/>
    </reaction>
</comment>
<comment type="similarity">
    <text evidence="3">Belongs to the nucleoside phosphorylase PpnP family.</text>
</comment>
<evidence type="ECO:0000256" key="3">
    <source>
        <dbReference type="HAMAP-Rule" id="MF_01537"/>
    </source>
</evidence>
<comment type="catalytic activity">
    <reaction evidence="3">
        <text>a purine D-ribonucleoside + phosphate = a purine nucleobase + alpha-D-ribose 1-phosphate</text>
        <dbReference type="Rhea" id="RHEA:19805"/>
        <dbReference type="ChEBI" id="CHEBI:26386"/>
        <dbReference type="ChEBI" id="CHEBI:43474"/>
        <dbReference type="ChEBI" id="CHEBI:57720"/>
        <dbReference type="ChEBI" id="CHEBI:142355"/>
        <dbReference type="EC" id="2.4.2.1"/>
    </reaction>
</comment>
<keyword evidence="5" id="KW-1185">Reference proteome</keyword>
<dbReference type="Pfam" id="PF06865">
    <property type="entry name" value="Ppnp"/>
    <property type="match status" value="1"/>
</dbReference>
<dbReference type="RefSeq" id="WP_068904819.1">
    <property type="nucleotide sequence ID" value="NZ_JBHUIF010000005.1"/>
</dbReference>
<dbReference type="CDD" id="cd20296">
    <property type="entry name" value="cupin_PpnP-like"/>
    <property type="match status" value="1"/>
</dbReference>
<dbReference type="PANTHER" id="PTHR36540:SF1">
    <property type="entry name" value="PYRIMIDINE_PURINE NUCLEOSIDE PHOSPHORYLASE"/>
    <property type="match status" value="1"/>
</dbReference>
<organism evidence="4 5">
    <name type="scientific">Veronia pacifica</name>
    <dbReference type="NCBI Taxonomy" id="1080227"/>
    <lineage>
        <taxon>Bacteria</taxon>
        <taxon>Pseudomonadati</taxon>
        <taxon>Pseudomonadota</taxon>
        <taxon>Gammaproteobacteria</taxon>
        <taxon>Vibrionales</taxon>
        <taxon>Vibrionaceae</taxon>
        <taxon>Veronia</taxon>
    </lineage>
</organism>
<reference evidence="4 5" key="1">
    <citation type="submission" date="2016-05" db="EMBL/GenBank/DDBJ databases">
        <title>Genomic Taxonomy of the Vibrionaceae.</title>
        <authorList>
            <person name="Gomez-Gil B."/>
            <person name="Enciso-Ibarra J."/>
        </authorList>
    </citation>
    <scope>NUCLEOTIDE SEQUENCE [LARGE SCALE GENOMIC DNA]</scope>
    <source>
        <strain evidence="4 5">CAIM 1920</strain>
    </source>
</reference>
<dbReference type="FunFam" id="2.60.120.10:FF:000016">
    <property type="entry name" value="Pyrimidine/purine nucleoside phosphorylase"/>
    <property type="match status" value="1"/>
</dbReference>
<comment type="catalytic activity">
    <reaction evidence="3">
        <text>guanosine + phosphate = alpha-D-ribose 1-phosphate + guanine</text>
        <dbReference type="Rhea" id="RHEA:13233"/>
        <dbReference type="ChEBI" id="CHEBI:16235"/>
        <dbReference type="ChEBI" id="CHEBI:16750"/>
        <dbReference type="ChEBI" id="CHEBI:43474"/>
        <dbReference type="ChEBI" id="CHEBI:57720"/>
        <dbReference type="EC" id="2.4.2.1"/>
    </reaction>
</comment>
<comment type="catalytic activity">
    <reaction evidence="3">
        <text>thymidine + phosphate = 2-deoxy-alpha-D-ribose 1-phosphate + thymine</text>
        <dbReference type="Rhea" id="RHEA:16037"/>
        <dbReference type="ChEBI" id="CHEBI:17748"/>
        <dbReference type="ChEBI" id="CHEBI:17821"/>
        <dbReference type="ChEBI" id="CHEBI:43474"/>
        <dbReference type="ChEBI" id="CHEBI:57259"/>
        <dbReference type="EC" id="2.4.2.2"/>
    </reaction>
</comment>
<dbReference type="Proteomes" id="UP000094936">
    <property type="component" value="Unassembled WGS sequence"/>
</dbReference>
<dbReference type="GO" id="GO:0047975">
    <property type="term" value="F:guanosine phosphorylase activity"/>
    <property type="evidence" value="ECO:0007669"/>
    <property type="project" value="RHEA"/>
</dbReference>
<comment type="catalytic activity">
    <reaction evidence="3">
        <text>inosine + phosphate = alpha-D-ribose 1-phosphate + hypoxanthine</text>
        <dbReference type="Rhea" id="RHEA:27646"/>
        <dbReference type="ChEBI" id="CHEBI:17368"/>
        <dbReference type="ChEBI" id="CHEBI:17596"/>
        <dbReference type="ChEBI" id="CHEBI:43474"/>
        <dbReference type="ChEBI" id="CHEBI:57720"/>
        <dbReference type="EC" id="2.4.2.1"/>
    </reaction>
</comment>
<accession>A0A1C3ECM8</accession>
<proteinExistence type="inferred from homology"/>
<dbReference type="GO" id="GO:0004850">
    <property type="term" value="F:uridine phosphorylase activity"/>
    <property type="evidence" value="ECO:0007669"/>
    <property type="project" value="RHEA"/>
</dbReference>
<dbReference type="InterPro" id="IPR011051">
    <property type="entry name" value="RmlC_Cupin_sf"/>
</dbReference>
<dbReference type="PANTHER" id="PTHR36540">
    <property type="entry name" value="PYRIMIDINE/PURINE NUCLEOSIDE PHOSPHORYLASE"/>
    <property type="match status" value="1"/>
</dbReference>
<dbReference type="Gene3D" id="2.60.120.10">
    <property type="entry name" value="Jelly Rolls"/>
    <property type="match status" value="1"/>
</dbReference>
<comment type="function">
    <text evidence="3">Catalyzes the phosphorolysis of diverse nucleosides, yielding D-ribose 1-phosphate and the respective free bases. Can use uridine, adenosine, guanosine, cytidine, thymidine, inosine and xanthosine as substrates. Also catalyzes the reverse reactions.</text>
</comment>
<dbReference type="HAMAP" id="MF_01537">
    <property type="entry name" value="Nucleos_phosphorylase_PpnP"/>
    <property type="match status" value="1"/>
</dbReference>
<protein>
    <recommendedName>
        <fullName evidence="3">Pyrimidine/purine nucleoside phosphorylase</fullName>
        <ecNumber evidence="3">2.4.2.1</ecNumber>
        <ecNumber evidence="3">2.4.2.2</ecNumber>
    </recommendedName>
    <alternativeName>
        <fullName evidence="3">Adenosine phosphorylase</fullName>
    </alternativeName>
    <alternativeName>
        <fullName evidence="3">Cytidine phosphorylase</fullName>
    </alternativeName>
    <alternativeName>
        <fullName evidence="3">Guanosine phosphorylase</fullName>
    </alternativeName>
    <alternativeName>
        <fullName evidence="3">Inosine phosphorylase</fullName>
    </alternativeName>
    <alternativeName>
        <fullName evidence="3">Thymidine phosphorylase</fullName>
    </alternativeName>
    <alternativeName>
        <fullName evidence="3">Uridine phosphorylase</fullName>
    </alternativeName>
    <alternativeName>
        <fullName evidence="3">Xanthosine phosphorylase</fullName>
    </alternativeName>
</protein>
<dbReference type="EMBL" id="LYBM01000042">
    <property type="protein sequence ID" value="ODA31002.1"/>
    <property type="molecule type" value="Genomic_DNA"/>
</dbReference>
<dbReference type="AlphaFoldDB" id="A0A1C3ECM8"/>
<dbReference type="InterPro" id="IPR009664">
    <property type="entry name" value="Ppnp"/>
</dbReference>
<gene>
    <name evidence="3" type="primary">ppnP</name>
    <name evidence="4" type="ORF">A8L45_18375</name>
</gene>
<name>A0A1C3ECM8_9GAMM</name>
<dbReference type="EC" id="2.4.2.2" evidence="3"/>
<dbReference type="OrthoDB" id="9793848at2"/>
<comment type="catalytic activity">
    <reaction evidence="3">
        <text>xanthosine + phosphate = alpha-D-ribose 1-phosphate + xanthine</text>
        <dbReference type="Rhea" id="RHEA:27638"/>
        <dbReference type="ChEBI" id="CHEBI:17712"/>
        <dbReference type="ChEBI" id="CHEBI:18107"/>
        <dbReference type="ChEBI" id="CHEBI:43474"/>
        <dbReference type="ChEBI" id="CHEBI:57720"/>
        <dbReference type="EC" id="2.4.2.1"/>
    </reaction>
</comment>
<dbReference type="GO" id="GO:0004731">
    <property type="term" value="F:purine-nucleoside phosphorylase activity"/>
    <property type="evidence" value="ECO:0007669"/>
    <property type="project" value="UniProtKB-UniRule"/>
</dbReference>
<dbReference type="EC" id="2.4.2.1" evidence="3"/>
<dbReference type="InterPro" id="IPR014710">
    <property type="entry name" value="RmlC-like_jellyroll"/>
</dbReference>
<dbReference type="SUPFAM" id="SSF51182">
    <property type="entry name" value="RmlC-like cupins"/>
    <property type="match status" value="1"/>
</dbReference>
<comment type="catalytic activity">
    <reaction evidence="3">
        <text>adenosine + phosphate = alpha-D-ribose 1-phosphate + adenine</text>
        <dbReference type="Rhea" id="RHEA:27642"/>
        <dbReference type="ChEBI" id="CHEBI:16335"/>
        <dbReference type="ChEBI" id="CHEBI:16708"/>
        <dbReference type="ChEBI" id="CHEBI:43474"/>
        <dbReference type="ChEBI" id="CHEBI:57720"/>
        <dbReference type="EC" id="2.4.2.1"/>
    </reaction>
</comment>